<feature type="compositionally biased region" description="Low complexity" evidence="1">
    <location>
        <begin position="193"/>
        <end position="204"/>
    </location>
</feature>
<reference evidence="2" key="1">
    <citation type="submission" date="2016-04" db="EMBL/GenBank/DDBJ databases">
        <authorList>
            <person name="Evans L.H."/>
            <person name="Alamgir A."/>
            <person name="Owens N."/>
            <person name="Weber N.D."/>
            <person name="Virtaneva K."/>
            <person name="Barbian K."/>
            <person name="Babar A."/>
            <person name="Rosenke K."/>
        </authorList>
    </citation>
    <scope>NUCLEOTIDE SEQUENCE [LARGE SCALE GENOMIC DNA]</scope>
    <source>
        <strain evidence="2">CBS 101.48</strain>
    </source>
</reference>
<dbReference type="EMBL" id="LT554760">
    <property type="protein sequence ID" value="SAM07643.1"/>
    <property type="molecule type" value="Genomic_DNA"/>
</dbReference>
<proteinExistence type="predicted"/>
<dbReference type="InParanoid" id="A0A163KFG2"/>
<evidence type="ECO:0000313" key="2">
    <source>
        <dbReference type="EMBL" id="SAM07643.1"/>
    </source>
</evidence>
<dbReference type="Proteomes" id="UP000078561">
    <property type="component" value="Unassembled WGS sequence"/>
</dbReference>
<feature type="compositionally biased region" description="Polar residues" evidence="1">
    <location>
        <begin position="83"/>
        <end position="92"/>
    </location>
</feature>
<keyword evidence="3" id="KW-1185">Reference proteome</keyword>
<evidence type="ECO:0000256" key="1">
    <source>
        <dbReference type="SAM" id="MobiDB-lite"/>
    </source>
</evidence>
<evidence type="ECO:0000313" key="3">
    <source>
        <dbReference type="Proteomes" id="UP000078561"/>
    </source>
</evidence>
<sequence length="307" mass="34294">MPDMSTSSTSGSAPSRHSRHSQRTVPTLVLLSLAVLHSQVYWLYSVIYHLYSNISDQPQDHSLDGTAHSALSRRSGRARAFSEPQQSTSSVSIAPPQAMGSKTSPRNRPRSATMPIAHSDKHYIHPLEARLLQTAILDERLGRTRAPRWWQRTKRHLIRQDDTDTVDELDFFDALTSTVSSMDSDKRRTNQKSSIHSPRSVSPSTPRMSSCDDDDITASEPLIKDSASSSIDSLSAHLTMHQPPQHRRSLAKLRSVFIKSQIEPEPKRKTILGIRKTTHIDPSSSSASPTVPKKRLFASLPPWKPTK</sequence>
<feature type="compositionally biased region" description="Polar residues" evidence="1">
    <location>
        <begin position="280"/>
        <end position="289"/>
    </location>
</feature>
<feature type="region of interest" description="Disordered" evidence="1">
    <location>
        <begin position="1"/>
        <end position="23"/>
    </location>
</feature>
<organism evidence="2">
    <name type="scientific">Absidia glauca</name>
    <name type="common">Pin mould</name>
    <dbReference type="NCBI Taxonomy" id="4829"/>
    <lineage>
        <taxon>Eukaryota</taxon>
        <taxon>Fungi</taxon>
        <taxon>Fungi incertae sedis</taxon>
        <taxon>Mucoromycota</taxon>
        <taxon>Mucoromycotina</taxon>
        <taxon>Mucoromycetes</taxon>
        <taxon>Mucorales</taxon>
        <taxon>Cunninghamellaceae</taxon>
        <taxon>Absidia</taxon>
    </lineage>
</organism>
<feature type="compositionally biased region" description="Low complexity" evidence="1">
    <location>
        <begin position="1"/>
        <end position="15"/>
    </location>
</feature>
<feature type="compositionally biased region" description="Low complexity" evidence="1">
    <location>
        <begin position="67"/>
        <end position="82"/>
    </location>
</feature>
<accession>A0A163KFG2</accession>
<name>A0A163KFG2_ABSGL</name>
<protein>
    <submittedName>
        <fullName evidence="2">Uncharacterized protein</fullName>
    </submittedName>
</protein>
<feature type="region of interest" description="Disordered" evidence="1">
    <location>
        <begin position="64"/>
        <end position="113"/>
    </location>
</feature>
<feature type="region of interest" description="Disordered" evidence="1">
    <location>
        <begin position="268"/>
        <end position="307"/>
    </location>
</feature>
<feature type="region of interest" description="Disordered" evidence="1">
    <location>
        <begin position="180"/>
        <end position="221"/>
    </location>
</feature>
<dbReference type="AlphaFoldDB" id="A0A163KFG2"/>
<gene>
    <name evidence="2" type="primary">ABSGL_13286.1 scaffold 13659</name>
</gene>
<dbReference type="OrthoDB" id="2284908at2759"/>